<dbReference type="STRING" id="1450539.A0A318Z952"/>
<name>A0A318Z952_9EURO</name>
<dbReference type="AlphaFoldDB" id="A0A318Z952"/>
<dbReference type="Proteomes" id="UP000248349">
    <property type="component" value="Unassembled WGS sequence"/>
</dbReference>
<gene>
    <name evidence="2" type="ORF">BP01DRAFT_385113</name>
</gene>
<evidence type="ECO:0000313" key="3">
    <source>
        <dbReference type="Proteomes" id="UP000248349"/>
    </source>
</evidence>
<dbReference type="EMBL" id="KZ821248">
    <property type="protein sequence ID" value="PYH42914.1"/>
    <property type="molecule type" value="Genomic_DNA"/>
</dbReference>
<feature type="compositionally biased region" description="Polar residues" evidence="1">
    <location>
        <begin position="42"/>
        <end position="60"/>
    </location>
</feature>
<organism evidence="2 3">
    <name type="scientific">Aspergillus saccharolyticus JOP 1030-1</name>
    <dbReference type="NCBI Taxonomy" id="1450539"/>
    <lineage>
        <taxon>Eukaryota</taxon>
        <taxon>Fungi</taxon>
        <taxon>Dikarya</taxon>
        <taxon>Ascomycota</taxon>
        <taxon>Pezizomycotina</taxon>
        <taxon>Eurotiomycetes</taxon>
        <taxon>Eurotiomycetidae</taxon>
        <taxon>Eurotiales</taxon>
        <taxon>Aspergillaceae</taxon>
        <taxon>Aspergillus</taxon>
        <taxon>Aspergillus subgen. Circumdati</taxon>
    </lineage>
</organism>
<reference evidence="2 3" key="1">
    <citation type="submission" date="2016-12" db="EMBL/GenBank/DDBJ databases">
        <title>The genomes of Aspergillus section Nigri reveals drivers in fungal speciation.</title>
        <authorList>
            <consortium name="DOE Joint Genome Institute"/>
            <person name="Vesth T.C."/>
            <person name="Nybo J."/>
            <person name="Theobald S."/>
            <person name="Brandl J."/>
            <person name="Frisvad J.C."/>
            <person name="Nielsen K.F."/>
            <person name="Lyhne E.K."/>
            <person name="Kogle M.E."/>
            <person name="Kuo A."/>
            <person name="Riley R."/>
            <person name="Clum A."/>
            <person name="Nolan M."/>
            <person name="Lipzen A."/>
            <person name="Salamov A."/>
            <person name="Henrissat B."/>
            <person name="Wiebenga A."/>
            <person name="De Vries R.P."/>
            <person name="Grigoriev I.V."/>
            <person name="Mortensen U.H."/>
            <person name="Andersen M.R."/>
            <person name="Baker S.E."/>
        </authorList>
    </citation>
    <scope>NUCLEOTIDE SEQUENCE [LARGE SCALE GENOMIC DNA]</scope>
    <source>
        <strain evidence="2 3">JOP 1030-1</strain>
    </source>
</reference>
<protein>
    <submittedName>
        <fullName evidence="2">Uncharacterized protein</fullName>
    </submittedName>
</protein>
<dbReference type="GeneID" id="37078798"/>
<sequence>MQFELYWSQPQMRARLHPHLRLDNPMLFIPSTRFTKAVATPVSCTSPPVLSPKPTRSTFDGKTRTFLAGVPSSDFPGVKGESKQIGRTTRDQLAQLAQFTNEQGLRSLRLEKGNAPESNLKQGQRAVWTKGNEILGL</sequence>
<evidence type="ECO:0000256" key="1">
    <source>
        <dbReference type="SAM" id="MobiDB-lite"/>
    </source>
</evidence>
<evidence type="ECO:0000313" key="2">
    <source>
        <dbReference type="EMBL" id="PYH42914.1"/>
    </source>
</evidence>
<proteinExistence type="predicted"/>
<dbReference type="RefSeq" id="XP_025428896.1">
    <property type="nucleotide sequence ID" value="XM_025577569.1"/>
</dbReference>
<feature type="region of interest" description="Disordered" evidence="1">
    <location>
        <begin position="42"/>
        <end position="61"/>
    </location>
</feature>
<accession>A0A318Z952</accession>
<keyword evidence="3" id="KW-1185">Reference proteome</keyword>